<feature type="region of interest" description="Disordered" evidence="9">
    <location>
        <begin position="297"/>
        <end position="323"/>
    </location>
</feature>
<evidence type="ECO:0000256" key="9">
    <source>
        <dbReference type="SAM" id="MobiDB-lite"/>
    </source>
</evidence>
<dbReference type="EMBL" id="CM026433">
    <property type="protein sequence ID" value="KAG0555092.1"/>
    <property type="molecule type" value="Genomic_DNA"/>
</dbReference>
<evidence type="ECO:0000256" key="8">
    <source>
        <dbReference type="ARBA" id="ARBA00023136"/>
    </source>
</evidence>
<keyword evidence="8" id="KW-0472">Membrane</keyword>
<keyword evidence="4" id="KW-1003">Cell membrane</keyword>
<keyword evidence="6" id="KW-0812">Transmembrane</keyword>
<sequence length="323" mass="35502">MAGSYEKYLYRNLRAVCVRGLSELATSKAGIHLLDILIRKEYEGVFPRRAVLKRAGSMTELGTESSADVQNSLREGLDDFESDDPIGDELFDWTYGDANVEETFASGGSLSGSLLAGPLAEVGAHFSHSRNLTVKFEDLSTACVDKEKLIDYVINKQWEPDVNNRRLEWPKPPTFVGRGGRSLWVIHQILFASKLEITSGASGSVGARACTVIPGAPGADMSVSREGSSGLNLTLGTKTKFPGKFMFAFRAVRFRFDAAGELIGKEDDAGKHLPVHRGDEGGLYEDEGAQIRDLFHEAPPEDKEMEADWDVQRLPIEEDTDEI</sequence>
<reference evidence="10" key="1">
    <citation type="submission" date="2020-06" db="EMBL/GenBank/DDBJ databases">
        <title>WGS assembly of Ceratodon purpureus strain R40.</title>
        <authorList>
            <person name="Carey S.B."/>
            <person name="Jenkins J."/>
            <person name="Shu S."/>
            <person name="Lovell J.T."/>
            <person name="Sreedasyam A."/>
            <person name="Maumus F."/>
            <person name="Tiley G.P."/>
            <person name="Fernandez-Pozo N."/>
            <person name="Barry K."/>
            <person name="Chen C."/>
            <person name="Wang M."/>
            <person name="Lipzen A."/>
            <person name="Daum C."/>
            <person name="Saski C.A."/>
            <person name="Payton A.C."/>
            <person name="Mcbreen J.C."/>
            <person name="Conrad R.E."/>
            <person name="Kollar L.M."/>
            <person name="Olsson S."/>
            <person name="Huttunen S."/>
            <person name="Landis J.B."/>
            <person name="Wickett N.J."/>
            <person name="Johnson M.G."/>
            <person name="Rensing S.A."/>
            <person name="Grimwood J."/>
            <person name="Schmutz J."/>
            <person name="Mcdaniel S.F."/>
        </authorList>
    </citation>
    <scope>NUCLEOTIDE SEQUENCE</scope>
    <source>
        <strain evidence="10">R40</strain>
    </source>
</reference>
<evidence type="ECO:0000256" key="6">
    <source>
        <dbReference type="ARBA" id="ARBA00022692"/>
    </source>
</evidence>
<organism evidence="10 11">
    <name type="scientific">Ceratodon purpureus</name>
    <name type="common">Fire moss</name>
    <name type="synonym">Dicranum purpureum</name>
    <dbReference type="NCBI Taxonomy" id="3225"/>
    <lineage>
        <taxon>Eukaryota</taxon>
        <taxon>Viridiplantae</taxon>
        <taxon>Streptophyta</taxon>
        <taxon>Embryophyta</taxon>
        <taxon>Bryophyta</taxon>
        <taxon>Bryophytina</taxon>
        <taxon>Bryopsida</taxon>
        <taxon>Dicranidae</taxon>
        <taxon>Pseudoditrichales</taxon>
        <taxon>Ditrichaceae</taxon>
        <taxon>Ceratodon</taxon>
    </lineage>
</organism>
<gene>
    <name evidence="10" type="ORF">KC19_12G143400</name>
</gene>
<evidence type="ECO:0000256" key="3">
    <source>
        <dbReference type="ARBA" id="ARBA00022452"/>
    </source>
</evidence>
<name>A0A8T0G7X4_CERPU</name>
<evidence type="ECO:0000256" key="5">
    <source>
        <dbReference type="ARBA" id="ARBA00022490"/>
    </source>
</evidence>
<evidence type="ECO:0000256" key="7">
    <source>
        <dbReference type="ARBA" id="ARBA00023118"/>
    </source>
</evidence>
<dbReference type="EMBL" id="CM026433">
    <property type="protein sequence ID" value="KAG0555091.1"/>
    <property type="molecule type" value="Genomic_DNA"/>
</dbReference>
<keyword evidence="3" id="KW-1134">Transmembrane beta strand</keyword>
<evidence type="ECO:0000256" key="4">
    <source>
        <dbReference type="ARBA" id="ARBA00022475"/>
    </source>
</evidence>
<evidence type="ECO:0000256" key="1">
    <source>
        <dbReference type="ARBA" id="ARBA00004496"/>
    </source>
</evidence>
<dbReference type="Pfam" id="PF26164">
    <property type="entry name" value="Bact_GSDM"/>
    <property type="match status" value="1"/>
</dbReference>
<comment type="subcellular location">
    <subcellularLocation>
        <location evidence="2">Cell membrane</location>
        <topology evidence="2">Multi-pass membrane protein</topology>
    </subcellularLocation>
    <subcellularLocation>
        <location evidence="1">Cytoplasm</location>
    </subcellularLocation>
</comment>
<dbReference type="AlphaFoldDB" id="A0A8T0G7X4"/>
<keyword evidence="7" id="KW-0051">Antiviral defense</keyword>
<evidence type="ECO:0000256" key="2">
    <source>
        <dbReference type="ARBA" id="ARBA00004651"/>
    </source>
</evidence>
<comment type="caution">
    <text evidence="10">The sequence shown here is derived from an EMBL/GenBank/DDBJ whole genome shotgun (WGS) entry which is preliminary data.</text>
</comment>
<evidence type="ECO:0000313" key="11">
    <source>
        <dbReference type="Proteomes" id="UP000822688"/>
    </source>
</evidence>
<dbReference type="InterPro" id="IPR058978">
    <property type="entry name" value="GSDM_bact-type"/>
</dbReference>
<evidence type="ECO:0000313" key="10">
    <source>
        <dbReference type="EMBL" id="KAG0555091.1"/>
    </source>
</evidence>
<proteinExistence type="predicted"/>
<protein>
    <submittedName>
        <fullName evidence="10">Uncharacterized protein</fullName>
    </submittedName>
</protein>
<keyword evidence="5" id="KW-0963">Cytoplasm</keyword>
<dbReference type="Proteomes" id="UP000822688">
    <property type="component" value="Chromosome 12"/>
</dbReference>
<keyword evidence="11" id="KW-1185">Reference proteome</keyword>
<accession>A0A8T0G7X4</accession>